<evidence type="ECO:0000259" key="5">
    <source>
        <dbReference type="PROSITE" id="PS50178"/>
    </source>
</evidence>
<evidence type="ECO:0000313" key="7">
    <source>
        <dbReference type="Proteomes" id="UP000593567"/>
    </source>
</evidence>
<dbReference type="PANTHER" id="PTHR46624:SF4">
    <property type="entry name" value="FYVE-TYPE DOMAIN-CONTAINING PROTEIN"/>
    <property type="match status" value="1"/>
</dbReference>
<dbReference type="InterPro" id="IPR000306">
    <property type="entry name" value="Znf_FYVE"/>
</dbReference>
<dbReference type="PANTHER" id="PTHR46624">
    <property type="entry name" value="AGAP002036-PA"/>
    <property type="match status" value="1"/>
</dbReference>
<dbReference type="GO" id="GO:0005545">
    <property type="term" value="F:1-phosphatidylinositol binding"/>
    <property type="evidence" value="ECO:0007669"/>
    <property type="project" value="TreeGrafter"/>
</dbReference>
<dbReference type="EMBL" id="VXIV02002800">
    <property type="protein sequence ID" value="KAF6022819.1"/>
    <property type="molecule type" value="Genomic_DNA"/>
</dbReference>
<feature type="domain" description="FYVE-type" evidence="5">
    <location>
        <begin position="14"/>
        <end position="74"/>
    </location>
</feature>
<dbReference type="Pfam" id="PF01363">
    <property type="entry name" value="FYVE"/>
    <property type="match status" value="1"/>
</dbReference>
<dbReference type="SUPFAM" id="SSF57903">
    <property type="entry name" value="FYVE/PHD zinc finger"/>
    <property type="match status" value="1"/>
</dbReference>
<dbReference type="GO" id="GO:0008270">
    <property type="term" value="F:zinc ion binding"/>
    <property type="evidence" value="ECO:0007669"/>
    <property type="project" value="UniProtKB-KW"/>
</dbReference>
<organism evidence="6 7">
    <name type="scientific">Bugula neritina</name>
    <name type="common">Brown bryozoan</name>
    <name type="synonym">Sertularia neritina</name>
    <dbReference type="NCBI Taxonomy" id="10212"/>
    <lineage>
        <taxon>Eukaryota</taxon>
        <taxon>Metazoa</taxon>
        <taxon>Spiralia</taxon>
        <taxon>Lophotrochozoa</taxon>
        <taxon>Bryozoa</taxon>
        <taxon>Gymnolaemata</taxon>
        <taxon>Cheilostomatida</taxon>
        <taxon>Flustrina</taxon>
        <taxon>Buguloidea</taxon>
        <taxon>Bugulidae</taxon>
        <taxon>Bugula</taxon>
    </lineage>
</organism>
<dbReference type="GO" id="GO:0032266">
    <property type="term" value="F:phosphatidylinositol-3-phosphate binding"/>
    <property type="evidence" value="ECO:0007669"/>
    <property type="project" value="TreeGrafter"/>
</dbReference>
<protein>
    <submittedName>
        <fullName evidence="6">ZFYVE1</fullName>
    </submittedName>
</protein>
<dbReference type="PROSITE" id="PS50178">
    <property type="entry name" value="ZF_FYVE"/>
    <property type="match status" value="1"/>
</dbReference>
<evidence type="ECO:0000256" key="3">
    <source>
        <dbReference type="ARBA" id="ARBA00022833"/>
    </source>
</evidence>
<name>A0A7J7J9B0_BUGNE</name>
<dbReference type="OrthoDB" id="68108at2759"/>
<dbReference type="GO" id="GO:0140042">
    <property type="term" value="P:lipid droplet formation"/>
    <property type="evidence" value="ECO:0007669"/>
    <property type="project" value="TreeGrafter"/>
</dbReference>
<dbReference type="InterPro" id="IPR042427">
    <property type="entry name" value="ZFYV1"/>
</dbReference>
<dbReference type="Proteomes" id="UP000593567">
    <property type="component" value="Unassembled WGS sequence"/>
</dbReference>
<dbReference type="GO" id="GO:0005811">
    <property type="term" value="C:lipid droplet"/>
    <property type="evidence" value="ECO:0007669"/>
    <property type="project" value="TreeGrafter"/>
</dbReference>
<proteinExistence type="predicted"/>
<dbReference type="GO" id="GO:0005547">
    <property type="term" value="F:phosphatidylinositol-3,4,5-trisphosphate binding"/>
    <property type="evidence" value="ECO:0007669"/>
    <property type="project" value="TreeGrafter"/>
</dbReference>
<dbReference type="InterPro" id="IPR011011">
    <property type="entry name" value="Znf_FYVE_PHD"/>
</dbReference>
<keyword evidence="2 4" id="KW-0863">Zinc-finger</keyword>
<dbReference type="AlphaFoldDB" id="A0A7J7J9B0"/>
<accession>A0A7J7J9B0</accession>
<dbReference type="SMART" id="SM00064">
    <property type="entry name" value="FYVE"/>
    <property type="match status" value="1"/>
</dbReference>
<sequence>MIKDSARPEYWIPDHLIKECHQCQAEFTPKLTIHHCRACGNGVCATCSTHSRQVPSKGWDRDVRVCDACYGKEGLL</sequence>
<gene>
    <name evidence="6" type="ORF">EB796_018853</name>
</gene>
<keyword evidence="7" id="KW-1185">Reference proteome</keyword>
<keyword evidence="1" id="KW-0479">Metal-binding</keyword>
<keyword evidence="3" id="KW-0862">Zinc</keyword>
<evidence type="ECO:0000256" key="2">
    <source>
        <dbReference type="ARBA" id="ARBA00022771"/>
    </source>
</evidence>
<dbReference type="InterPro" id="IPR013083">
    <property type="entry name" value="Znf_RING/FYVE/PHD"/>
</dbReference>
<evidence type="ECO:0000256" key="1">
    <source>
        <dbReference type="ARBA" id="ARBA00022723"/>
    </source>
</evidence>
<dbReference type="CDD" id="cd15734">
    <property type="entry name" value="FYVE_ZFYV1"/>
    <property type="match status" value="1"/>
</dbReference>
<evidence type="ECO:0000256" key="4">
    <source>
        <dbReference type="PROSITE-ProRule" id="PRU00091"/>
    </source>
</evidence>
<comment type="caution">
    <text evidence="6">The sequence shown here is derived from an EMBL/GenBank/DDBJ whole genome shotgun (WGS) entry which is preliminary data.</text>
</comment>
<dbReference type="Gene3D" id="3.30.40.10">
    <property type="entry name" value="Zinc/RING finger domain, C3HC4 (zinc finger)"/>
    <property type="match status" value="1"/>
</dbReference>
<dbReference type="InterPro" id="IPR017455">
    <property type="entry name" value="Znf_FYVE-rel"/>
</dbReference>
<dbReference type="GO" id="GO:0043325">
    <property type="term" value="F:phosphatidylinositol-3,4-bisphosphate binding"/>
    <property type="evidence" value="ECO:0007669"/>
    <property type="project" value="TreeGrafter"/>
</dbReference>
<evidence type="ECO:0000313" key="6">
    <source>
        <dbReference type="EMBL" id="KAF6022819.1"/>
    </source>
</evidence>
<reference evidence="6" key="1">
    <citation type="submission" date="2020-06" db="EMBL/GenBank/DDBJ databases">
        <title>Draft genome of Bugula neritina, a colonial animal packing powerful symbionts and potential medicines.</title>
        <authorList>
            <person name="Rayko M."/>
        </authorList>
    </citation>
    <scope>NUCLEOTIDE SEQUENCE [LARGE SCALE GENOMIC DNA]</scope>
    <source>
        <strain evidence="6">Kwan_BN1</strain>
    </source>
</reference>